<dbReference type="Gene3D" id="1.10.4030.10">
    <property type="entry name" value="Porin chaperone SurA, peptide-binding domain"/>
    <property type="match status" value="1"/>
</dbReference>
<keyword evidence="6 7" id="KW-0413">Isomerase</keyword>
<comment type="domain">
    <text evidence="7">The PPIase activity resides only in the second parvulin domain. The N-terminal region and the C-terminal tail are necessary and sufficient for the chaperone activity of SurA. The PPIase activity is dispensable for SurA to function as a chaperone. The N-terminal region and the C-terminal tail are also required for porin recognition.</text>
</comment>
<evidence type="ECO:0000256" key="2">
    <source>
        <dbReference type="ARBA" id="ARBA00022737"/>
    </source>
</evidence>
<comment type="catalytic activity">
    <reaction evidence="7">
        <text>[protein]-peptidylproline (omega=180) = [protein]-peptidylproline (omega=0)</text>
        <dbReference type="Rhea" id="RHEA:16237"/>
        <dbReference type="Rhea" id="RHEA-COMP:10747"/>
        <dbReference type="Rhea" id="RHEA-COMP:10748"/>
        <dbReference type="ChEBI" id="CHEBI:83833"/>
        <dbReference type="ChEBI" id="CHEBI:83834"/>
        <dbReference type="EC" id="5.2.1.8"/>
    </reaction>
</comment>
<dbReference type="Gene3D" id="3.10.50.40">
    <property type="match status" value="2"/>
</dbReference>
<dbReference type="InterPro" id="IPR023034">
    <property type="entry name" value="PPIase_SurA"/>
</dbReference>
<evidence type="ECO:0000313" key="9">
    <source>
        <dbReference type="EMBL" id="BDI03918.1"/>
    </source>
</evidence>
<dbReference type="InterPro" id="IPR027304">
    <property type="entry name" value="Trigger_fact/SurA_dom_sf"/>
</dbReference>
<feature type="domain" description="PpiC" evidence="8">
    <location>
        <begin position="207"/>
        <end position="308"/>
    </location>
</feature>
<dbReference type="Pfam" id="PF13616">
    <property type="entry name" value="Rotamase_3"/>
    <property type="match status" value="1"/>
</dbReference>
<evidence type="ECO:0000256" key="6">
    <source>
        <dbReference type="ARBA" id="ARBA00023235"/>
    </source>
</evidence>
<evidence type="ECO:0000259" key="8">
    <source>
        <dbReference type="PROSITE" id="PS50198"/>
    </source>
</evidence>
<comment type="subcellular location">
    <subcellularLocation>
        <location evidence="7">Periplasm</location>
    </subcellularLocation>
    <text evidence="7">Is capable of associating with the outer membrane.</text>
</comment>
<dbReference type="InterPro" id="IPR050280">
    <property type="entry name" value="OMP_Chaperone_SurA"/>
</dbReference>
<dbReference type="PROSITE" id="PS01096">
    <property type="entry name" value="PPIC_PPIASE_1"/>
    <property type="match status" value="1"/>
</dbReference>
<keyword evidence="3 7" id="KW-0574">Periplasm</keyword>
<keyword evidence="1 7" id="KW-0732">Signal</keyword>
<evidence type="ECO:0000256" key="7">
    <source>
        <dbReference type="HAMAP-Rule" id="MF_01183"/>
    </source>
</evidence>
<evidence type="ECO:0000256" key="4">
    <source>
        <dbReference type="ARBA" id="ARBA00023110"/>
    </source>
</evidence>
<dbReference type="EC" id="5.2.1.8" evidence="7"/>
<protein>
    <recommendedName>
        <fullName evidence="7">Chaperone SurA</fullName>
    </recommendedName>
    <alternativeName>
        <fullName evidence="7">Peptidyl-prolyl cis-trans isomerase SurA</fullName>
        <shortName evidence="7">PPIase SurA</shortName>
        <ecNumber evidence="7">5.2.1.8</ecNumber>
    </alternativeName>
    <alternativeName>
        <fullName evidence="7">Rotamase SurA</fullName>
    </alternativeName>
</protein>
<dbReference type="Pfam" id="PF09312">
    <property type="entry name" value="SurA_N"/>
    <property type="match status" value="1"/>
</dbReference>
<dbReference type="HAMAP" id="MF_01183">
    <property type="entry name" value="Chaperone_SurA"/>
    <property type="match status" value="1"/>
</dbReference>
<name>A0ABM7YI68_9BURK</name>
<feature type="signal peptide" evidence="7">
    <location>
        <begin position="1"/>
        <end position="37"/>
    </location>
</feature>
<dbReference type="EMBL" id="AP025730">
    <property type="protein sequence ID" value="BDI03918.1"/>
    <property type="molecule type" value="Genomic_DNA"/>
</dbReference>
<accession>A0ABM7YI68</accession>
<keyword evidence="2 7" id="KW-0677">Repeat</keyword>
<feature type="chain" id="PRO_5044938340" description="Chaperone SurA" evidence="7">
    <location>
        <begin position="38"/>
        <end position="464"/>
    </location>
</feature>
<evidence type="ECO:0000256" key="5">
    <source>
        <dbReference type="ARBA" id="ARBA00023186"/>
    </source>
</evidence>
<evidence type="ECO:0000256" key="1">
    <source>
        <dbReference type="ARBA" id="ARBA00022729"/>
    </source>
</evidence>
<keyword evidence="10" id="KW-1185">Reference proteome</keyword>
<dbReference type="InterPro" id="IPR000297">
    <property type="entry name" value="PPIase_PpiC"/>
</dbReference>
<dbReference type="Pfam" id="PF00639">
    <property type="entry name" value="Rotamase"/>
    <property type="match status" value="1"/>
</dbReference>
<gene>
    <name evidence="7 9" type="primary">surA</name>
    <name evidence="9" type="ORF">CATMQ487_08880</name>
</gene>
<keyword evidence="5 7" id="KW-0143">Chaperone</keyword>
<organism evidence="9 10">
    <name type="scientific">Sphaerotilus microaerophilus</name>
    <dbReference type="NCBI Taxonomy" id="2914710"/>
    <lineage>
        <taxon>Bacteria</taxon>
        <taxon>Pseudomonadati</taxon>
        <taxon>Pseudomonadota</taxon>
        <taxon>Betaproteobacteria</taxon>
        <taxon>Burkholderiales</taxon>
        <taxon>Sphaerotilaceae</taxon>
        <taxon>Sphaerotilus</taxon>
    </lineage>
</organism>
<dbReference type="PANTHER" id="PTHR47637">
    <property type="entry name" value="CHAPERONE SURA"/>
    <property type="match status" value="1"/>
</dbReference>
<reference evidence="9" key="1">
    <citation type="submission" date="2022-04" db="EMBL/GenBank/DDBJ databases">
        <title>Whole genome sequence of Sphaerotilus sp. FB-5.</title>
        <authorList>
            <person name="Takeda M."/>
            <person name="Narihara S."/>
            <person name="Akimoto M."/>
            <person name="Akimoto R."/>
            <person name="Nishiyashiki S."/>
            <person name="Murakami T."/>
        </authorList>
    </citation>
    <scope>NUCLEOTIDE SEQUENCE</scope>
    <source>
        <strain evidence="9">FB-5</strain>
    </source>
</reference>
<evidence type="ECO:0000256" key="3">
    <source>
        <dbReference type="ARBA" id="ARBA00022764"/>
    </source>
</evidence>
<dbReference type="InterPro" id="IPR015391">
    <property type="entry name" value="SurA_N"/>
</dbReference>
<keyword evidence="4 7" id="KW-0697">Rotamase</keyword>
<dbReference type="Proteomes" id="UP001057498">
    <property type="component" value="Chromosome"/>
</dbReference>
<dbReference type="SUPFAM" id="SSF54534">
    <property type="entry name" value="FKBP-like"/>
    <property type="match status" value="2"/>
</dbReference>
<dbReference type="PROSITE" id="PS50198">
    <property type="entry name" value="PPIC_PPIASE_2"/>
    <property type="match status" value="2"/>
</dbReference>
<feature type="domain" description="PpiC" evidence="8">
    <location>
        <begin position="316"/>
        <end position="415"/>
    </location>
</feature>
<comment type="function">
    <text evidence="7">Chaperone involved in the correct folding and assembly of outer membrane proteins. Recognizes specific patterns of aromatic residues and the orientation of their side chains, which are found more frequently in integral outer membrane proteins. May act in both early periplasmic and late outer membrane-associated steps of protein maturation.</text>
</comment>
<dbReference type="PANTHER" id="PTHR47637:SF1">
    <property type="entry name" value="CHAPERONE SURA"/>
    <property type="match status" value="1"/>
</dbReference>
<evidence type="ECO:0000313" key="10">
    <source>
        <dbReference type="Proteomes" id="UP001057498"/>
    </source>
</evidence>
<dbReference type="SUPFAM" id="SSF109998">
    <property type="entry name" value="Triger factor/SurA peptide-binding domain-like"/>
    <property type="match status" value="1"/>
</dbReference>
<dbReference type="InterPro" id="IPR046357">
    <property type="entry name" value="PPIase_dom_sf"/>
</dbReference>
<dbReference type="InterPro" id="IPR023058">
    <property type="entry name" value="PPIase_PpiC_CS"/>
</dbReference>
<dbReference type="RefSeq" id="WP_251972163.1">
    <property type="nucleotide sequence ID" value="NZ_AP025730.1"/>
</dbReference>
<sequence length="464" mass="51384" precursor="true">MPTMTDLPPSAPSRRPRAPRLAVAAALALLGAGLQLAATPATAQTAAAIRAAEAASPRRAGDHIVAVVNRELVTNSEVLQRVAQVEREAARSGTRAPTRDELLRSMLDQLIDDRAQLSHARETVSRIEDVELDRAVGAVAAQNQLNLAQLRERLRGEGIDYQRFRDNLRDQMLLDRVRERDVQARIRITDTDIENWLNEQRLKAGLSTELNVAQILITLPENASIAETAERRLRAVQLLQRLKAGEDFAALVREASEGSKDKGGELGLRRSDRLPDLFVDAVSPLRPGEVAPQVLRSGAGFHVLKLIERKEANLSVVQQHARHILLRPGPQLTQQAAITRLQDFKRQVEARRARFEDLAKQHSEDGSAASGGDLGWAGPGQFVPEFEQVLTALPAGAVSEPVVSRFGVHLIQLLERRSVDLDVRQQREAARSALRESKYEEAYNEWAREIRARAYVELRDPPGP</sequence>
<proteinExistence type="inferred from homology"/>